<dbReference type="PANTHER" id="PTHR43818">
    <property type="entry name" value="BCDNA.GH03377"/>
    <property type="match status" value="1"/>
</dbReference>
<name>A0A348B519_9CREN</name>
<dbReference type="OrthoDB" id="25239at2157"/>
<dbReference type="EMBL" id="AP018553">
    <property type="protein sequence ID" value="BBD73271.1"/>
    <property type="molecule type" value="Genomic_DNA"/>
</dbReference>
<dbReference type="RefSeq" id="WP_126450388.1">
    <property type="nucleotide sequence ID" value="NZ_AP018553.1"/>
</dbReference>
<dbReference type="Gene3D" id="3.30.360.10">
    <property type="entry name" value="Dihydrodipicolinate Reductase, domain 2"/>
    <property type="match status" value="1"/>
</dbReference>
<reference evidence="6" key="2">
    <citation type="submission" date="2018-04" db="EMBL/GenBank/DDBJ databases">
        <title>Complete genome sequence of Sulfodiicoccus acidiphilus strain HS-1.</title>
        <authorList>
            <person name="Sakai H.D."/>
            <person name="Kurosawa N."/>
        </authorList>
    </citation>
    <scope>NUCLEOTIDE SEQUENCE [LARGE SCALE GENOMIC DNA]</scope>
    <source>
        <strain evidence="6">HS-1</strain>
    </source>
</reference>
<dbReference type="InterPro" id="IPR036291">
    <property type="entry name" value="NAD(P)-bd_dom_sf"/>
</dbReference>
<protein>
    <submittedName>
        <fullName evidence="4">Oxidoreductase</fullName>
    </submittedName>
</protein>
<reference evidence="4" key="3">
    <citation type="journal article" date="2019" name="BMC Res. Notes">
        <title>Complete genome sequence of the Sulfodiicoccus acidiphilus strain HS-1T, the first crenarchaeon that lacks polB3, isolated from an acidic hot spring in Ohwaku-dani, Hakone, Japan.</title>
        <authorList>
            <person name="Sakai H.D."/>
            <person name="Kurosawa N."/>
        </authorList>
    </citation>
    <scope>NUCLEOTIDE SEQUENCE</scope>
    <source>
        <strain evidence="4">HS-1</strain>
    </source>
</reference>
<dbReference type="InterPro" id="IPR000683">
    <property type="entry name" value="Gfo/Idh/MocA-like_OxRdtase_N"/>
</dbReference>
<evidence type="ECO:0000256" key="1">
    <source>
        <dbReference type="ARBA" id="ARBA00023002"/>
    </source>
</evidence>
<gene>
    <name evidence="5" type="ORF">GCM10007116_04140</name>
    <name evidence="4" type="ORF">HS1genome_1660</name>
</gene>
<dbReference type="Pfam" id="PF22725">
    <property type="entry name" value="GFO_IDH_MocA_C3"/>
    <property type="match status" value="1"/>
</dbReference>
<feature type="domain" description="Gfo/Idh/MocA-like oxidoreductase N-terminal" evidence="2">
    <location>
        <begin position="4"/>
        <end position="123"/>
    </location>
</feature>
<dbReference type="GO" id="GO:0016491">
    <property type="term" value="F:oxidoreductase activity"/>
    <property type="evidence" value="ECO:0007669"/>
    <property type="project" value="UniProtKB-KW"/>
</dbReference>
<feature type="domain" description="GFO/IDH/MocA-like oxidoreductase" evidence="3">
    <location>
        <begin position="136"/>
        <end position="272"/>
    </location>
</feature>
<dbReference type="Proteomes" id="UP000276741">
    <property type="component" value="Chromosome"/>
</dbReference>
<dbReference type="Pfam" id="PF01408">
    <property type="entry name" value="GFO_IDH_MocA"/>
    <property type="match status" value="1"/>
</dbReference>
<dbReference type="InterPro" id="IPR050463">
    <property type="entry name" value="Gfo/Idh/MocA_oxidrdct_glycsds"/>
</dbReference>
<proteinExistence type="predicted"/>
<reference evidence="5" key="1">
    <citation type="journal article" date="2014" name="Int. J. Syst. Evol. Microbiol.">
        <title>Complete genome sequence of Corynebacterium casei LMG S-19264T (=DSM 44701T), isolated from a smear-ripened cheese.</title>
        <authorList>
            <consortium name="US DOE Joint Genome Institute (JGI-PGF)"/>
            <person name="Walter F."/>
            <person name="Albersmeier A."/>
            <person name="Kalinowski J."/>
            <person name="Ruckert C."/>
        </authorList>
    </citation>
    <scope>NUCLEOTIDE SEQUENCE</scope>
    <source>
        <strain evidence="5">JCM 31740</strain>
    </source>
</reference>
<dbReference type="GeneID" id="38667154"/>
<dbReference type="PANTHER" id="PTHR43818:SF11">
    <property type="entry name" value="BCDNA.GH03377"/>
    <property type="match status" value="1"/>
</dbReference>
<organism evidence="4 6">
    <name type="scientific">Sulfodiicoccus acidiphilus</name>
    <dbReference type="NCBI Taxonomy" id="1670455"/>
    <lineage>
        <taxon>Archaea</taxon>
        <taxon>Thermoproteota</taxon>
        <taxon>Thermoprotei</taxon>
        <taxon>Sulfolobales</taxon>
        <taxon>Sulfolobaceae</taxon>
        <taxon>Sulfodiicoccus</taxon>
    </lineage>
</organism>
<dbReference type="EMBL" id="BMQS01000003">
    <property type="protein sequence ID" value="GGT89466.1"/>
    <property type="molecule type" value="Genomic_DNA"/>
</dbReference>
<dbReference type="AlphaFoldDB" id="A0A348B519"/>
<evidence type="ECO:0000313" key="4">
    <source>
        <dbReference type="EMBL" id="BBD73271.1"/>
    </source>
</evidence>
<evidence type="ECO:0000313" key="5">
    <source>
        <dbReference type="EMBL" id="GGT89466.1"/>
    </source>
</evidence>
<evidence type="ECO:0000259" key="3">
    <source>
        <dbReference type="Pfam" id="PF22725"/>
    </source>
</evidence>
<keyword evidence="1" id="KW-0560">Oxidoreductase</keyword>
<dbReference type="InterPro" id="IPR055170">
    <property type="entry name" value="GFO_IDH_MocA-like_dom"/>
</dbReference>
<accession>A0A348B519</accession>
<sequence>MDKLRVGVIGVGGHGRNRHLVPYRRLEDVELVAVADVNQDTARKVGEEFGVAHYVDYKEMLDKEKPDLVSVVTPTGLHARIASDALKAGADVLVDKPAGANLREVMELFNLSREVRKRVMVGYWSRFSPALSYVLSLARDGALGQVYHVSASIVRRRGIPGLPTFIDKSLNGGRGALLDIGCYVIDNALAPLGFPPPRSVSGAIYSKIGVRREEVPLNWGSWDPSKFDLEDYAVALVKFDRFTMSLEVGWAANVSHQGEVTLVRILGDEGGVEMRGTEAITDVTFHGVQAGHVVDVKPHLKKADLPFEMVREFVSSVREGRDPSPNLRESLILHAVIDGIYNSAEEGKEVTLTSLSG</sequence>
<keyword evidence="6" id="KW-1185">Reference proteome</keyword>
<evidence type="ECO:0000259" key="2">
    <source>
        <dbReference type="Pfam" id="PF01408"/>
    </source>
</evidence>
<dbReference type="SUPFAM" id="SSF55347">
    <property type="entry name" value="Glyceraldehyde-3-phosphate dehydrogenase-like, C-terminal domain"/>
    <property type="match status" value="1"/>
</dbReference>
<dbReference type="KEGG" id="sacd:HS1genome_1660"/>
<reference evidence="5" key="4">
    <citation type="submission" date="2020-09" db="EMBL/GenBank/DDBJ databases">
        <authorList>
            <person name="Sun Q."/>
            <person name="Ohkuma M."/>
        </authorList>
    </citation>
    <scope>NUCLEOTIDE SEQUENCE</scope>
    <source>
        <strain evidence="5">JCM 31740</strain>
    </source>
</reference>
<dbReference type="Proteomes" id="UP000616143">
    <property type="component" value="Unassembled WGS sequence"/>
</dbReference>
<dbReference type="SUPFAM" id="SSF51735">
    <property type="entry name" value="NAD(P)-binding Rossmann-fold domains"/>
    <property type="match status" value="1"/>
</dbReference>
<evidence type="ECO:0000313" key="6">
    <source>
        <dbReference type="Proteomes" id="UP000276741"/>
    </source>
</evidence>
<dbReference type="Gene3D" id="3.40.50.720">
    <property type="entry name" value="NAD(P)-binding Rossmann-like Domain"/>
    <property type="match status" value="1"/>
</dbReference>
<dbReference type="GO" id="GO:0000166">
    <property type="term" value="F:nucleotide binding"/>
    <property type="evidence" value="ECO:0007669"/>
    <property type="project" value="InterPro"/>
</dbReference>